<name>A0A8S4QH24_9NEOP</name>
<sequence>MCTHKRAFESETLVGLVRAITSGNVHPIDSTVYDRGIQDLVDSMLSVLPDKRPSIEKLMGKSILLPMIYNVFLDAGDDEMLNLKYKNLF</sequence>
<protein>
    <submittedName>
        <fullName evidence="1">Jg18833 protein</fullName>
    </submittedName>
</protein>
<dbReference type="OrthoDB" id="248923at2759"/>
<comment type="caution">
    <text evidence="1">The sequence shown here is derived from an EMBL/GenBank/DDBJ whole genome shotgun (WGS) entry which is preliminary data.</text>
</comment>
<evidence type="ECO:0000313" key="1">
    <source>
        <dbReference type="EMBL" id="CAH2208737.1"/>
    </source>
</evidence>
<organism evidence="1 2">
    <name type="scientific">Pararge aegeria aegeria</name>
    <dbReference type="NCBI Taxonomy" id="348720"/>
    <lineage>
        <taxon>Eukaryota</taxon>
        <taxon>Metazoa</taxon>
        <taxon>Ecdysozoa</taxon>
        <taxon>Arthropoda</taxon>
        <taxon>Hexapoda</taxon>
        <taxon>Insecta</taxon>
        <taxon>Pterygota</taxon>
        <taxon>Neoptera</taxon>
        <taxon>Endopterygota</taxon>
        <taxon>Lepidoptera</taxon>
        <taxon>Glossata</taxon>
        <taxon>Ditrysia</taxon>
        <taxon>Papilionoidea</taxon>
        <taxon>Nymphalidae</taxon>
        <taxon>Satyrinae</taxon>
        <taxon>Satyrini</taxon>
        <taxon>Parargina</taxon>
        <taxon>Pararge</taxon>
    </lineage>
</organism>
<dbReference type="Proteomes" id="UP000838756">
    <property type="component" value="Unassembled WGS sequence"/>
</dbReference>
<dbReference type="SUPFAM" id="SSF56112">
    <property type="entry name" value="Protein kinase-like (PK-like)"/>
    <property type="match status" value="1"/>
</dbReference>
<dbReference type="AlphaFoldDB" id="A0A8S4QH24"/>
<dbReference type="InterPro" id="IPR011009">
    <property type="entry name" value="Kinase-like_dom_sf"/>
</dbReference>
<dbReference type="EMBL" id="CAKXAJ010004415">
    <property type="protein sequence ID" value="CAH2208737.1"/>
    <property type="molecule type" value="Genomic_DNA"/>
</dbReference>
<keyword evidence="2" id="KW-1185">Reference proteome</keyword>
<gene>
    <name evidence="1" type="primary">jg18833</name>
    <name evidence="1" type="ORF">PAEG_LOCUS1274</name>
</gene>
<proteinExistence type="predicted"/>
<reference evidence="1" key="1">
    <citation type="submission" date="2022-03" db="EMBL/GenBank/DDBJ databases">
        <authorList>
            <person name="Lindestad O."/>
        </authorList>
    </citation>
    <scope>NUCLEOTIDE SEQUENCE</scope>
</reference>
<accession>A0A8S4QH24</accession>
<evidence type="ECO:0000313" key="2">
    <source>
        <dbReference type="Proteomes" id="UP000838756"/>
    </source>
</evidence>
<dbReference type="Gene3D" id="1.10.510.10">
    <property type="entry name" value="Transferase(Phosphotransferase) domain 1"/>
    <property type="match status" value="1"/>
</dbReference>